<reference evidence="1 2" key="1">
    <citation type="submission" date="2023-04" db="EMBL/GenBank/DDBJ databases">
        <title>Genome sequence of Halobacillus naozhouensis KACC 21980.</title>
        <authorList>
            <person name="Kim S."/>
            <person name="Heo J."/>
            <person name="Kwon S.-W."/>
        </authorList>
    </citation>
    <scope>NUCLEOTIDE SEQUENCE [LARGE SCALE GENOMIC DNA]</scope>
    <source>
        <strain evidence="1 2">KCTC 13234</strain>
    </source>
</reference>
<accession>A0ABY8IZW6</accession>
<dbReference type="RefSeq" id="WP_283077756.1">
    <property type="nucleotide sequence ID" value="NZ_CP121671.1"/>
</dbReference>
<name>A0ABY8IZW6_9BACI</name>
<keyword evidence="2" id="KW-1185">Reference proteome</keyword>
<dbReference type="Proteomes" id="UP001221597">
    <property type="component" value="Chromosome"/>
</dbReference>
<evidence type="ECO:0000313" key="1">
    <source>
        <dbReference type="EMBL" id="WFT75793.1"/>
    </source>
</evidence>
<dbReference type="EMBL" id="CP121671">
    <property type="protein sequence ID" value="WFT75793.1"/>
    <property type="molecule type" value="Genomic_DNA"/>
</dbReference>
<proteinExistence type="predicted"/>
<gene>
    <name evidence="1" type="ORF">P9989_05255</name>
</gene>
<protein>
    <submittedName>
        <fullName evidence="1">Uncharacterized protein</fullName>
    </submittedName>
</protein>
<organism evidence="1 2">
    <name type="scientific">Halobacillus naozhouensis</name>
    <dbReference type="NCBI Taxonomy" id="554880"/>
    <lineage>
        <taxon>Bacteria</taxon>
        <taxon>Bacillati</taxon>
        <taxon>Bacillota</taxon>
        <taxon>Bacilli</taxon>
        <taxon>Bacillales</taxon>
        <taxon>Bacillaceae</taxon>
        <taxon>Halobacillus</taxon>
    </lineage>
</organism>
<evidence type="ECO:0000313" key="2">
    <source>
        <dbReference type="Proteomes" id="UP001221597"/>
    </source>
</evidence>
<sequence length="133" mass="15396">MPAHYLNQLVPEDVVYLLDLRELKDLIQEMLGEASEFVTVEIDWDKINDNYNTSAFRPMVMLKETANLTEENRHTIINTGFGLGQPFNSGDYAMKRIFGENYTIMAVTEDEDGDFFTVEIPFKDFVKSRQETN</sequence>